<dbReference type="Proteomes" id="UP000616114">
    <property type="component" value="Unassembled WGS sequence"/>
</dbReference>
<evidence type="ECO:0000259" key="7">
    <source>
        <dbReference type="PROSITE" id="PS50893"/>
    </source>
</evidence>
<keyword evidence="3" id="KW-0547">Nucleotide-binding</keyword>
<dbReference type="PROSITE" id="PS00211">
    <property type="entry name" value="ABC_TRANSPORTER_1"/>
    <property type="match status" value="1"/>
</dbReference>
<dbReference type="Gene3D" id="3.40.50.300">
    <property type="entry name" value="P-loop containing nucleotide triphosphate hydrolases"/>
    <property type="match status" value="1"/>
</dbReference>
<proteinExistence type="predicted"/>
<evidence type="ECO:0000256" key="3">
    <source>
        <dbReference type="ARBA" id="ARBA00022741"/>
    </source>
</evidence>
<feature type="domain" description="ABC transporter" evidence="7">
    <location>
        <begin position="14"/>
        <end position="242"/>
    </location>
</feature>
<dbReference type="AlphaFoldDB" id="A0A8J2U049"/>
<protein>
    <submittedName>
        <fullName evidence="8">ABC transporter ATP-binding protein</fullName>
    </submittedName>
</protein>
<feature type="compositionally biased region" description="Low complexity" evidence="6">
    <location>
        <begin position="314"/>
        <end position="335"/>
    </location>
</feature>
<accession>A0A8J2U049</accession>
<gene>
    <name evidence="8" type="ORF">GCM10011333_28620</name>
</gene>
<evidence type="ECO:0000256" key="4">
    <source>
        <dbReference type="ARBA" id="ARBA00022840"/>
    </source>
</evidence>
<keyword evidence="5" id="KW-0046">Antibiotic resistance</keyword>
<dbReference type="GO" id="GO:0005886">
    <property type="term" value="C:plasma membrane"/>
    <property type="evidence" value="ECO:0007669"/>
    <property type="project" value="UniProtKB-SubCell"/>
</dbReference>
<feature type="region of interest" description="Disordered" evidence="6">
    <location>
        <begin position="312"/>
        <end position="335"/>
    </location>
</feature>
<evidence type="ECO:0000256" key="5">
    <source>
        <dbReference type="ARBA" id="ARBA00023251"/>
    </source>
</evidence>
<dbReference type="InterPro" id="IPR017871">
    <property type="entry name" value="ABC_transporter-like_CS"/>
</dbReference>
<evidence type="ECO:0000256" key="2">
    <source>
        <dbReference type="ARBA" id="ARBA00022448"/>
    </source>
</evidence>
<dbReference type="InterPro" id="IPR027417">
    <property type="entry name" value="P-loop_NTPase"/>
</dbReference>
<evidence type="ECO:0000256" key="6">
    <source>
        <dbReference type="SAM" id="MobiDB-lite"/>
    </source>
</evidence>
<sequence>MNMISTDRNAAPVIEVREVSRGFPDGDGGWITAVDRVTLGFQSGEVTALLGPNGAGKTTLIDMLLGLSAPESGTIVVAGTAPRTAVREGRIGALLQTGGLLPDLTVKETVRMIAALYRDHAPVEEVMETAGLTDFAARRVGKCSGGQQQRLKFALALLPRPAIIVLDEPTTGMDVTARHEFWERMRAQAETGTTVIFATHYLEEAEQFARRTVLMHRGRVIADGPTAEVQRKAGAANVTVTWSPTEDDLAALPRIASAERRGGQITFRTEDADALARHLLTATTAHSIAVRPASLEEAFMLLTDGVRADGQDGADGVAAPVAPAERPATTEGASR</sequence>
<organism evidence="8 9">
    <name type="scientific">Sediminivirga luteola</name>
    <dbReference type="NCBI Taxonomy" id="1774748"/>
    <lineage>
        <taxon>Bacteria</taxon>
        <taxon>Bacillati</taxon>
        <taxon>Actinomycetota</taxon>
        <taxon>Actinomycetes</taxon>
        <taxon>Micrococcales</taxon>
        <taxon>Brevibacteriaceae</taxon>
        <taxon>Sediminivirga</taxon>
    </lineage>
</organism>
<keyword evidence="4 8" id="KW-0067">ATP-binding</keyword>
<dbReference type="PANTHER" id="PTHR42711:SF17">
    <property type="entry name" value="ABC TRANSPORTER ATP-BINDING PROTEIN"/>
    <property type="match status" value="1"/>
</dbReference>
<dbReference type="EMBL" id="BMFY01000014">
    <property type="protein sequence ID" value="GGA23869.1"/>
    <property type="molecule type" value="Genomic_DNA"/>
</dbReference>
<dbReference type="GO" id="GO:0016887">
    <property type="term" value="F:ATP hydrolysis activity"/>
    <property type="evidence" value="ECO:0007669"/>
    <property type="project" value="InterPro"/>
</dbReference>
<dbReference type="PANTHER" id="PTHR42711">
    <property type="entry name" value="ABC TRANSPORTER ATP-BINDING PROTEIN"/>
    <property type="match status" value="1"/>
</dbReference>
<dbReference type="GO" id="GO:0046677">
    <property type="term" value="P:response to antibiotic"/>
    <property type="evidence" value="ECO:0007669"/>
    <property type="project" value="UniProtKB-KW"/>
</dbReference>
<dbReference type="SUPFAM" id="SSF52540">
    <property type="entry name" value="P-loop containing nucleoside triphosphate hydrolases"/>
    <property type="match status" value="1"/>
</dbReference>
<dbReference type="CDD" id="cd03230">
    <property type="entry name" value="ABC_DR_subfamily_A"/>
    <property type="match status" value="1"/>
</dbReference>
<dbReference type="InterPro" id="IPR003593">
    <property type="entry name" value="AAA+_ATPase"/>
</dbReference>
<dbReference type="InterPro" id="IPR003439">
    <property type="entry name" value="ABC_transporter-like_ATP-bd"/>
</dbReference>
<evidence type="ECO:0000313" key="8">
    <source>
        <dbReference type="EMBL" id="GGA23869.1"/>
    </source>
</evidence>
<dbReference type="GO" id="GO:0005524">
    <property type="term" value="F:ATP binding"/>
    <property type="evidence" value="ECO:0007669"/>
    <property type="project" value="UniProtKB-KW"/>
</dbReference>
<reference evidence="8" key="2">
    <citation type="submission" date="2020-09" db="EMBL/GenBank/DDBJ databases">
        <authorList>
            <person name="Sun Q."/>
            <person name="Zhou Y."/>
        </authorList>
    </citation>
    <scope>NUCLEOTIDE SEQUENCE</scope>
    <source>
        <strain evidence="8">CGMCC 1.12785</strain>
    </source>
</reference>
<dbReference type="RefSeq" id="WP_229745187.1">
    <property type="nucleotide sequence ID" value="NZ_BMFY01000014.1"/>
</dbReference>
<comment type="subcellular location">
    <subcellularLocation>
        <location evidence="1">Cell membrane</location>
        <topology evidence="1">Peripheral membrane protein</topology>
    </subcellularLocation>
</comment>
<evidence type="ECO:0000313" key="9">
    <source>
        <dbReference type="Proteomes" id="UP000616114"/>
    </source>
</evidence>
<name>A0A8J2U049_9MICO</name>
<reference evidence="8" key="1">
    <citation type="journal article" date="2014" name="Int. J. Syst. Evol. Microbiol.">
        <title>Complete genome sequence of Corynebacterium casei LMG S-19264T (=DSM 44701T), isolated from a smear-ripened cheese.</title>
        <authorList>
            <consortium name="US DOE Joint Genome Institute (JGI-PGF)"/>
            <person name="Walter F."/>
            <person name="Albersmeier A."/>
            <person name="Kalinowski J."/>
            <person name="Ruckert C."/>
        </authorList>
    </citation>
    <scope>NUCLEOTIDE SEQUENCE</scope>
    <source>
        <strain evidence="8">CGMCC 1.12785</strain>
    </source>
</reference>
<evidence type="ECO:0000256" key="1">
    <source>
        <dbReference type="ARBA" id="ARBA00004202"/>
    </source>
</evidence>
<keyword evidence="9" id="KW-1185">Reference proteome</keyword>
<dbReference type="Pfam" id="PF00005">
    <property type="entry name" value="ABC_tran"/>
    <property type="match status" value="1"/>
</dbReference>
<comment type="caution">
    <text evidence="8">The sequence shown here is derived from an EMBL/GenBank/DDBJ whole genome shotgun (WGS) entry which is preliminary data.</text>
</comment>
<dbReference type="PROSITE" id="PS50893">
    <property type="entry name" value="ABC_TRANSPORTER_2"/>
    <property type="match status" value="1"/>
</dbReference>
<dbReference type="SMART" id="SM00382">
    <property type="entry name" value="AAA"/>
    <property type="match status" value="1"/>
</dbReference>
<keyword evidence="2" id="KW-0813">Transport</keyword>
<dbReference type="InterPro" id="IPR050763">
    <property type="entry name" value="ABC_transporter_ATP-binding"/>
</dbReference>